<accession>A0A542ZHA5</accession>
<dbReference type="InterPro" id="IPR044049">
    <property type="entry name" value="EccD_transm"/>
</dbReference>
<protein>
    <submittedName>
        <fullName evidence="9">Type VII secretion integral membrane protein EccD</fullName>
    </submittedName>
</protein>
<feature type="transmembrane region" description="Helical" evidence="7">
    <location>
        <begin position="231"/>
        <end position="247"/>
    </location>
</feature>
<comment type="subcellular location">
    <subcellularLocation>
        <location evidence="1">Cell membrane</location>
        <topology evidence="1">Multi-pass membrane protein</topology>
    </subcellularLocation>
</comment>
<feature type="transmembrane region" description="Helical" evidence="7">
    <location>
        <begin position="148"/>
        <end position="168"/>
    </location>
</feature>
<comment type="caution">
    <text evidence="9">The sequence shown here is derived from an EMBL/GenBank/DDBJ whole genome shotgun (WGS) entry which is preliminary data.</text>
</comment>
<dbReference type="EMBL" id="VFOQ01000001">
    <property type="protein sequence ID" value="TQL59711.1"/>
    <property type="molecule type" value="Genomic_DNA"/>
</dbReference>
<feature type="transmembrane region" description="Helical" evidence="7">
    <location>
        <begin position="206"/>
        <end position="224"/>
    </location>
</feature>
<dbReference type="InterPro" id="IPR024962">
    <property type="entry name" value="YukD-like"/>
</dbReference>
<evidence type="ECO:0000313" key="10">
    <source>
        <dbReference type="Proteomes" id="UP000319514"/>
    </source>
</evidence>
<evidence type="ECO:0000256" key="7">
    <source>
        <dbReference type="SAM" id="Phobius"/>
    </source>
</evidence>
<evidence type="ECO:0000256" key="1">
    <source>
        <dbReference type="ARBA" id="ARBA00004651"/>
    </source>
</evidence>
<dbReference type="NCBIfam" id="TIGR03920">
    <property type="entry name" value="T7SS_EccD"/>
    <property type="match status" value="1"/>
</dbReference>
<dbReference type="Gene3D" id="3.10.20.90">
    <property type="entry name" value="Phosphatidylinositol 3-kinase Catalytic Subunit, Chain A, domain 1"/>
    <property type="match status" value="1"/>
</dbReference>
<feature type="transmembrane region" description="Helical" evidence="7">
    <location>
        <begin position="124"/>
        <end position="142"/>
    </location>
</feature>
<dbReference type="Pfam" id="PF19053">
    <property type="entry name" value="EccD"/>
    <property type="match status" value="1"/>
</dbReference>
<evidence type="ECO:0000256" key="6">
    <source>
        <dbReference type="ARBA" id="ARBA00023136"/>
    </source>
</evidence>
<keyword evidence="5 7" id="KW-1133">Transmembrane helix</keyword>
<feature type="domain" description="EccD-like transmembrane" evidence="8">
    <location>
        <begin position="122"/>
        <end position="446"/>
    </location>
</feature>
<sequence length="446" mass="45035">MTQTSTAATTLIRLSVTAGTRRADLGLPGGIPVAEIIPELARELGQLHLDTVSQGFRLVRHDGIPVEPDRSLAAQGVEDGFVLALEPAGDAVETKVYDDVVEAVADLVESQFAPWTAENSARTALGASVVFFLAGAVALFTARGHGALVVAMGAVVAALLVVVAAVLAHTRDQHVPAAALAVVATAYAAVAGFAVTTHGSVWARPLLYAGAAMCVAGISGMVAVTHYRSMVGASAAVGLALAVVGALTGFTGWAVAGICAVMLAVAVITSNLLPWLAISSSRLSTHPARTEAEIYADAPRVERAAVRRQVRLGHQLLLALSMATGLVALVCAPQAASAGVLGTVLGATAFAAVLLRTRHSRTRSSVLVAMVVGVLGLAVVGVSAALTHPSWRPFMGVALAGAAAVVVALALLAPRSRVGLGRVADALDGACLVALLPLSLAAAGVF</sequence>
<dbReference type="RefSeq" id="WP_141787695.1">
    <property type="nucleotide sequence ID" value="NZ_BAAAKX010000004.1"/>
</dbReference>
<dbReference type="Proteomes" id="UP000319514">
    <property type="component" value="Unassembled WGS sequence"/>
</dbReference>
<keyword evidence="3" id="KW-1003">Cell membrane</keyword>
<keyword evidence="4 7" id="KW-0812">Transmembrane</keyword>
<keyword evidence="10" id="KW-1185">Reference proteome</keyword>
<evidence type="ECO:0000256" key="4">
    <source>
        <dbReference type="ARBA" id="ARBA00022692"/>
    </source>
</evidence>
<feature type="transmembrane region" description="Helical" evidence="7">
    <location>
        <begin position="367"/>
        <end position="388"/>
    </location>
</feature>
<evidence type="ECO:0000259" key="8">
    <source>
        <dbReference type="Pfam" id="PF19053"/>
    </source>
</evidence>
<dbReference type="OrthoDB" id="4824971at2"/>
<feature type="transmembrane region" description="Helical" evidence="7">
    <location>
        <begin position="175"/>
        <end position="194"/>
    </location>
</feature>
<evidence type="ECO:0000256" key="3">
    <source>
        <dbReference type="ARBA" id="ARBA00022475"/>
    </source>
</evidence>
<evidence type="ECO:0000313" key="9">
    <source>
        <dbReference type="EMBL" id="TQL59711.1"/>
    </source>
</evidence>
<name>A0A542ZHA5_9MICO</name>
<dbReference type="Pfam" id="PF08817">
    <property type="entry name" value="YukD"/>
    <property type="match status" value="1"/>
</dbReference>
<comment type="similarity">
    <text evidence="2">Belongs to the EccD/Snm4 family.</text>
</comment>
<feature type="transmembrane region" description="Helical" evidence="7">
    <location>
        <begin position="426"/>
        <end position="445"/>
    </location>
</feature>
<dbReference type="InterPro" id="IPR006707">
    <property type="entry name" value="T7SS_EccD"/>
</dbReference>
<dbReference type="AlphaFoldDB" id="A0A542ZHA5"/>
<evidence type="ECO:0000256" key="2">
    <source>
        <dbReference type="ARBA" id="ARBA00006162"/>
    </source>
</evidence>
<feature type="transmembrane region" description="Helical" evidence="7">
    <location>
        <begin position="312"/>
        <end position="330"/>
    </location>
</feature>
<organism evidence="9 10">
    <name type="scientific">Oryzihumus leptocrescens</name>
    <dbReference type="NCBI Taxonomy" id="297536"/>
    <lineage>
        <taxon>Bacteria</taxon>
        <taxon>Bacillati</taxon>
        <taxon>Actinomycetota</taxon>
        <taxon>Actinomycetes</taxon>
        <taxon>Micrococcales</taxon>
        <taxon>Intrasporangiaceae</taxon>
        <taxon>Oryzihumus</taxon>
    </lineage>
</organism>
<dbReference type="GO" id="GO:0005886">
    <property type="term" value="C:plasma membrane"/>
    <property type="evidence" value="ECO:0007669"/>
    <property type="project" value="UniProtKB-SubCell"/>
</dbReference>
<reference evidence="9 10" key="1">
    <citation type="submission" date="2019-06" db="EMBL/GenBank/DDBJ databases">
        <title>Sequencing the genomes of 1000 actinobacteria strains.</title>
        <authorList>
            <person name="Klenk H.-P."/>
        </authorList>
    </citation>
    <scope>NUCLEOTIDE SEQUENCE [LARGE SCALE GENOMIC DNA]</scope>
    <source>
        <strain evidence="9 10">DSM 18082</strain>
    </source>
</reference>
<feature type="transmembrane region" description="Helical" evidence="7">
    <location>
        <begin position="394"/>
        <end position="414"/>
    </location>
</feature>
<keyword evidence="6 7" id="KW-0472">Membrane</keyword>
<feature type="transmembrane region" description="Helical" evidence="7">
    <location>
        <begin position="336"/>
        <end position="355"/>
    </location>
</feature>
<gene>
    <name evidence="9" type="ORF">FB474_1077</name>
</gene>
<proteinExistence type="inferred from homology"/>
<feature type="transmembrane region" description="Helical" evidence="7">
    <location>
        <begin position="253"/>
        <end position="278"/>
    </location>
</feature>
<evidence type="ECO:0000256" key="5">
    <source>
        <dbReference type="ARBA" id="ARBA00022989"/>
    </source>
</evidence>